<evidence type="ECO:0000256" key="2">
    <source>
        <dbReference type="ARBA" id="ARBA00022723"/>
    </source>
</evidence>
<dbReference type="InterPro" id="IPR036909">
    <property type="entry name" value="Cyt_c-like_dom_sf"/>
</dbReference>
<dbReference type="Gene3D" id="1.10.760.10">
    <property type="entry name" value="Cytochrome c-like domain"/>
    <property type="match status" value="1"/>
</dbReference>
<feature type="signal peptide" evidence="5">
    <location>
        <begin position="1"/>
        <end position="25"/>
    </location>
</feature>
<name>A0A8J3D5G2_9BACT</name>
<reference evidence="7 8" key="1">
    <citation type="journal article" date="2014" name="Int. J. Syst. Evol. Microbiol.">
        <title>Complete genome sequence of Corynebacterium casei LMG S-19264T (=DSM 44701T), isolated from a smear-ripened cheese.</title>
        <authorList>
            <consortium name="US DOE Joint Genome Institute (JGI-PGF)"/>
            <person name="Walter F."/>
            <person name="Albersmeier A."/>
            <person name="Kalinowski J."/>
            <person name="Ruckert C."/>
        </authorList>
    </citation>
    <scope>NUCLEOTIDE SEQUENCE [LARGE SCALE GENOMIC DNA]</scope>
    <source>
        <strain evidence="7 8">KCTC 12866</strain>
    </source>
</reference>
<organism evidence="7 8">
    <name type="scientific">Persicitalea jodogahamensis</name>
    <dbReference type="NCBI Taxonomy" id="402147"/>
    <lineage>
        <taxon>Bacteria</taxon>
        <taxon>Pseudomonadati</taxon>
        <taxon>Bacteroidota</taxon>
        <taxon>Cytophagia</taxon>
        <taxon>Cytophagales</taxon>
        <taxon>Spirosomataceae</taxon>
        <taxon>Persicitalea</taxon>
    </lineage>
</organism>
<accession>A0A8J3D5G2</accession>
<evidence type="ECO:0000256" key="1">
    <source>
        <dbReference type="ARBA" id="ARBA00022617"/>
    </source>
</evidence>
<evidence type="ECO:0000313" key="7">
    <source>
        <dbReference type="EMBL" id="GHB55907.1"/>
    </source>
</evidence>
<sequence length="197" mass="21944">MMNFKFKYVIAVVALAIFASSCGHDYNDTGVEYAPNMYYPVGYEPYRQIEANPLNPMGLNMRLPVAGTVSRANYDTQFGSGDSAKVDLMMYNIPRDSIGIAERTLTNPVPLNEKTLGEGKVLYERYCQHCHGAGGAGDGTVGAVYKGVPNYKALELNDGHVFHVITHGKGRMWPHGSQVDPEERWKIVHYVQQLQKQ</sequence>
<keyword evidence="1 4" id="KW-0349">Heme</keyword>
<keyword evidence="8" id="KW-1185">Reference proteome</keyword>
<dbReference type="Pfam" id="PF13442">
    <property type="entry name" value="Cytochrome_CBB3"/>
    <property type="match status" value="1"/>
</dbReference>
<evidence type="ECO:0000256" key="4">
    <source>
        <dbReference type="PROSITE-ProRule" id="PRU00433"/>
    </source>
</evidence>
<proteinExistence type="predicted"/>
<evidence type="ECO:0000256" key="5">
    <source>
        <dbReference type="SAM" id="SignalP"/>
    </source>
</evidence>
<feature type="chain" id="PRO_5035243491" evidence="5">
    <location>
        <begin position="26"/>
        <end position="197"/>
    </location>
</feature>
<dbReference type="PROSITE" id="PS51257">
    <property type="entry name" value="PROKAR_LIPOPROTEIN"/>
    <property type="match status" value="1"/>
</dbReference>
<dbReference type="InterPro" id="IPR009056">
    <property type="entry name" value="Cyt_c-like_dom"/>
</dbReference>
<dbReference type="PANTHER" id="PTHR40394:SF2">
    <property type="entry name" value="QUINOL:CYTOCHROME C OXIDOREDUCTASE MEMBRANE PROTEIN"/>
    <property type="match status" value="1"/>
</dbReference>
<keyword evidence="5" id="KW-0732">Signal</keyword>
<keyword evidence="2 4" id="KW-0479">Metal-binding</keyword>
<dbReference type="PANTHER" id="PTHR40394">
    <property type="entry name" value="LIPOPROTEIN-RELATED"/>
    <property type="match status" value="1"/>
</dbReference>
<dbReference type="AlphaFoldDB" id="A0A8J3D5G2"/>
<evidence type="ECO:0000256" key="3">
    <source>
        <dbReference type="ARBA" id="ARBA00023004"/>
    </source>
</evidence>
<evidence type="ECO:0000259" key="6">
    <source>
        <dbReference type="PROSITE" id="PS51007"/>
    </source>
</evidence>
<dbReference type="GO" id="GO:0009055">
    <property type="term" value="F:electron transfer activity"/>
    <property type="evidence" value="ECO:0007669"/>
    <property type="project" value="InterPro"/>
</dbReference>
<keyword evidence="3 4" id="KW-0408">Iron</keyword>
<feature type="domain" description="Cytochrome c" evidence="6">
    <location>
        <begin position="114"/>
        <end position="195"/>
    </location>
</feature>
<protein>
    <submittedName>
        <fullName evidence="7">Cytochrome c</fullName>
    </submittedName>
</protein>
<dbReference type="GO" id="GO:0020037">
    <property type="term" value="F:heme binding"/>
    <property type="evidence" value="ECO:0007669"/>
    <property type="project" value="InterPro"/>
</dbReference>
<dbReference type="EMBL" id="BMXF01000001">
    <property type="protein sequence ID" value="GHB55907.1"/>
    <property type="molecule type" value="Genomic_DNA"/>
</dbReference>
<gene>
    <name evidence="7" type="ORF">GCM10007390_06450</name>
</gene>
<dbReference type="Proteomes" id="UP000598271">
    <property type="component" value="Unassembled WGS sequence"/>
</dbReference>
<dbReference type="GO" id="GO:0046872">
    <property type="term" value="F:metal ion binding"/>
    <property type="evidence" value="ECO:0007669"/>
    <property type="project" value="UniProtKB-KW"/>
</dbReference>
<dbReference type="SUPFAM" id="SSF46626">
    <property type="entry name" value="Cytochrome c"/>
    <property type="match status" value="1"/>
</dbReference>
<evidence type="ECO:0000313" key="8">
    <source>
        <dbReference type="Proteomes" id="UP000598271"/>
    </source>
</evidence>
<dbReference type="PROSITE" id="PS51007">
    <property type="entry name" value="CYTC"/>
    <property type="match status" value="1"/>
</dbReference>
<comment type="caution">
    <text evidence="7">The sequence shown here is derived from an EMBL/GenBank/DDBJ whole genome shotgun (WGS) entry which is preliminary data.</text>
</comment>